<evidence type="ECO:0000313" key="3">
    <source>
        <dbReference type="Proteomes" id="UP001371305"/>
    </source>
</evidence>
<dbReference type="PANTHER" id="PTHR30188">
    <property type="entry name" value="ABC TRANSPORTER PERMEASE PROTEIN-RELATED"/>
    <property type="match status" value="1"/>
</dbReference>
<evidence type="ECO:0000256" key="1">
    <source>
        <dbReference type="SAM" id="Phobius"/>
    </source>
</evidence>
<dbReference type="Pfam" id="PF02405">
    <property type="entry name" value="MlaE"/>
    <property type="match status" value="1"/>
</dbReference>
<dbReference type="Proteomes" id="UP001371305">
    <property type="component" value="Unassembled WGS sequence"/>
</dbReference>
<feature type="transmembrane region" description="Helical" evidence="1">
    <location>
        <begin position="206"/>
        <end position="225"/>
    </location>
</feature>
<dbReference type="InterPro" id="IPR030802">
    <property type="entry name" value="Permease_MalE"/>
</dbReference>
<accession>A0ABU9AR46</accession>
<dbReference type="EMBL" id="JBBUKT010000002">
    <property type="protein sequence ID" value="MEK7950013.1"/>
    <property type="molecule type" value="Genomic_DNA"/>
</dbReference>
<sequence length="275" mass="28992">MAVRPVSLTVVAFLQFLGGLVTGFLRYLGEVSILVSGISESFVKGKIRWRIVMQQIVEIGYRSQPVVMVTGAFTGAVLAAQSLFQFSVLNMETGAGALVSVAMLRELGPSVTALMLAGRVGAAMAAEIGTMQVTEQVDALRSMGVHPVDYLVTPRVIAMVLAIPLLIGESAALGIGASVIVGTGPFNVNPAYWMSQMTKHTDLTDVSISLIKGLVFGLLIVAISCHQGLRASGGAVGVGRSTTRAMVYSALAILIVNFFLTLLLNMIFPAGLTRY</sequence>
<evidence type="ECO:0000313" key="2">
    <source>
        <dbReference type="EMBL" id="MEK7950013.1"/>
    </source>
</evidence>
<reference evidence="2 3" key="1">
    <citation type="submission" date="2024-04" db="EMBL/GenBank/DDBJ databases">
        <title>Luteolibacter sp. isolated from soil.</title>
        <authorList>
            <person name="An J."/>
        </authorList>
    </citation>
    <scope>NUCLEOTIDE SEQUENCE [LARGE SCALE GENOMIC DNA]</scope>
    <source>
        <strain evidence="2 3">Y139</strain>
    </source>
</reference>
<feature type="transmembrane region" description="Helical" evidence="1">
    <location>
        <begin position="156"/>
        <end position="186"/>
    </location>
</feature>
<organism evidence="2 3">
    <name type="scientific">Luteolibacter soli</name>
    <dbReference type="NCBI Taxonomy" id="3135280"/>
    <lineage>
        <taxon>Bacteria</taxon>
        <taxon>Pseudomonadati</taxon>
        <taxon>Verrucomicrobiota</taxon>
        <taxon>Verrucomicrobiia</taxon>
        <taxon>Verrucomicrobiales</taxon>
        <taxon>Verrucomicrobiaceae</taxon>
        <taxon>Luteolibacter</taxon>
    </lineage>
</organism>
<proteinExistence type="predicted"/>
<keyword evidence="1" id="KW-0812">Transmembrane</keyword>
<feature type="transmembrane region" description="Helical" evidence="1">
    <location>
        <begin position="6"/>
        <end position="28"/>
    </location>
</feature>
<comment type="caution">
    <text evidence="2">The sequence shown here is derived from an EMBL/GenBank/DDBJ whole genome shotgun (WGS) entry which is preliminary data.</text>
</comment>
<keyword evidence="1" id="KW-1133">Transmembrane helix</keyword>
<keyword evidence="3" id="KW-1185">Reference proteome</keyword>
<protein>
    <submittedName>
        <fullName evidence="2">ABC transporter permease</fullName>
    </submittedName>
</protein>
<dbReference type="PANTHER" id="PTHR30188:SF4">
    <property type="entry name" value="PROTEIN TRIGALACTOSYLDIACYLGLYCEROL 1, CHLOROPLASTIC"/>
    <property type="match status" value="1"/>
</dbReference>
<name>A0ABU9AR46_9BACT</name>
<keyword evidence="1" id="KW-0472">Membrane</keyword>
<gene>
    <name evidence="2" type="ORF">WKV53_05885</name>
</gene>
<feature type="transmembrane region" description="Helical" evidence="1">
    <location>
        <begin position="246"/>
        <end position="268"/>
    </location>
</feature>